<keyword evidence="2" id="KW-0540">Nuclease</keyword>
<dbReference type="Gene3D" id="3.40.50.300">
    <property type="entry name" value="P-loop containing nucleotide triphosphate hydrolases"/>
    <property type="match status" value="1"/>
</dbReference>
<sequence length="809" mass="94452">MKMQLTQSQYDAVTQLVEKTKSYLTNREEIELKLENDENQTNPTKLKNAIYFKAPTGSGKTFMILNYIYELIEWNKQEAGKELVFVIVTLSSAELPKQMEESFNEYKDSINDGNWNLNIERIESPSNLKRTAKVDKNYQFFAKPDSVFIMGGASFKSNSILREQGSIESFLSEIKRKGQILIYIRDEAHIGSDIITSKDKSFEEKMQKNASFILKMTATPKTDLPLVQLSEKDLRKDDIRLLKTTKHHNLDLETGKDYDDEEILEIACKKFNEIKKQYNDNNEEPGLVGINPAMLIQIDNSSEKDVQKAQKFDENIEKIIKILEKHNLSWVKYFDQNKKESNLRQKSNFTLRDISRNMSSVDVIIFKIGPATGWNIPRACMLVQLRNISSSNLSIQTIGRIKRNPCPLYEDLKHNSIAHEYFIYSNVDPKDKNVLKFVLKEEYKDHTFISGQIELPGTPVENRSKIINEDQYWNNFKNEFNNDTKKEEVEAIFEDRLAEYERYYKVNKFISIDTEEYGSARLIKSKISNIVELELAIIRLKNNLKKYFTSKIWDFFDKMKQKFLEDGKTNEQILQLIILLEFGRDLAKIYKKTIKNQVENAQYKLNFEEPLPEKIEFNSSENDKLVATNDSFGYETIDDKTSEDNLPLDSDAEQSFANELINISESDPNIRFWAKNPAHTKLGFQYINGNEIANSYPDFLVSKNGNYFYFEIKNYDNDLDPKKTQLLISGYNKYFKEKQINPKNLTLAVCWVRANPKRLYFAGSSNLEKIRDKIDFNKITERNINDISNEEFEKIRRKLPSMSLMKIIN</sequence>
<evidence type="ECO:0000259" key="1">
    <source>
        <dbReference type="Pfam" id="PF04851"/>
    </source>
</evidence>
<name>A0A014NPU1_9BACT</name>
<evidence type="ECO:0000313" key="2">
    <source>
        <dbReference type="EMBL" id="EXU60907.1"/>
    </source>
</evidence>
<organism evidence="2 3">
    <name type="scientific">Mesomycoplasma ovipneumoniae 14811</name>
    <dbReference type="NCBI Taxonomy" id="1188239"/>
    <lineage>
        <taxon>Bacteria</taxon>
        <taxon>Bacillati</taxon>
        <taxon>Mycoplasmatota</taxon>
        <taxon>Mycoplasmoidales</taxon>
        <taxon>Metamycoplasmataceae</taxon>
        <taxon>Mesomycoplasma</taxon>
    </lineage>
</organism>
<dbReference type="Pfam" id="PF04851">
    <property type="entry name" value="ResIII"/>
    <property type="match status" value="1"/>
</dbReference>
<dbReference type="Proteomes" id="UP000020977">
    <property type="component" value="Unassembled WGS sequence"/>
</dbReference>
<evidence type="ECO:0000313" key="3">
    <source>
        <dbReference type="Proteomes" id="UP000020977"/>
    </source>
</evidence>
<dbReference type="SUPFAM" id="SSF52540">
    <property type="entry name" value="P-loop containing nucleoside triphosphate hydrolases"/>
    <property type="match status" value="1"/>
</dbReference>
<dbReference type="GO" id="GO:0016787">
    <property type="term" value="F:hydrolase activity"/>
    <property type="evidence" value="ECO:0007669"/>
    <property type="project" value="InterPro"/>
</dbReference>
<proteinExistence type="predicted"/>
<dbReference type="eggNOG" id="COG1061">
    <property type="taxonomic scope" value="Bacteria"/>
</dbReference>
<comment type="caution">
    <text evidence="2">The sequence shown here is derived from an EMBL/GenBank/DDBJ whole genome shotgun (WGS) entry which is preliminary data.</text>
</comment>
<dbReference type="InterPro" id="IPR006935">
    <property type="entry name" value="Helicase/UvrB_N"/>
</dbReference>
<dbReference type="EMBL" id="JFAD01000031">
    <property type="protein sequence ID" value="EXU60907.1"/>
    <property type="molecule type" value="Genomic_DNA"/>
</dbReference>
<dbReference type="GO" id="GO:0005524">
    <property type="term" value="F:ATP binding"/>
    <property type="evidence" value="ECO:0007669"/>
    <property type="project" value="InterPro"/>
</dbReference>
<keyword evidence="2" id="KW-0255">Endonuclease</keyword>
<dbReference type="AlphaFoldDB" id="A0A014NPU1"/>
<feature type="domain" description="Helicase/UvrB N-terminal" evidence="1">
    <location>
        <begin position="2"/>
        <end position="221"/>
    </location>
</feature>
<protein>
    <submittedName>
        <fullName evidence="2">Type III restriction modification system endonuclease subunit, Res</fullName>
    </submittedName>
</protein>
<reference evidence="2 3" key="1">
    <citation type="submission" date="2014-03" db="EMBL/GenBank/DDBJ databases">
        <title>Genome sequence of Mycoplasma ovipneumoniae strain 14811.</title>
        <authorList>
            <person name="Sirand-Pugnet P."/>
            <person name="Breton M."/>
            <person name="Dordet-Frisoni E."/>
            <person name="Baranowski E."/>
            <person name="Barre A."/>
            <person name="Couture C."/>
            <person name="Dupuy V."/>
            <person name="Gaurivaud P."/>
            <person name="Jacob D."/>
            <person name="Lemaitre C."/>
            <person name="Manso-Silvan L."/>
            <person name="Nikolski M."/>
            <person name="Nouvel L.-X."/>
            <person name="Poumarat F."/>
            <person name="Tardy F."/>
            <person name="Thebault P."/>
            <person name="Theil S."/>
            <person name="Citti C."/>
            <person name="Thiaucourt F."/>
            <person name="Blanchard A."/>
        </authorList>
    </citation>
    <scope>NUCLEOTIDE SEQUENCE [LARGE SCALE GENOMIC DNA]</scope>
    <source>
        <strain evidence="2 3">14811</strain>
    </source>
</reference>
<dbReference type="STRING" id="1188239.MOVI_5990"/>
<keyword evidence="2" id="KW-0378">Hydrolase</keyword>
<gene>
    <name evidence="2" type="ORF">MOVI_5990</name>
</gene>
<accession>A0A014NPU1</accession>
<dbReference type="InterPro" id="IPR027417">
    <property type="entry name" value="P-loop_NTPase"/>
</dbReference>
<dbReference type="GO" id="GO:0004519">
    <property type="term" value="F:endonuclease activity"/>
    <property type="evidence" value="ECO:0007669"/>
    <property type="project" value="UniProtKB-KW"/>
</dbReference>
<dbReference type="GO" id="GO:0003677">
    <property type="term" value="F:DNA binding"/>
    <property type="evidence" value="ECO:0007669"/>
    <property type="project" value="InterPro"/>
</dbReference>